<dbReference type="Proteomes" id="UP000025229">
    <property type="component" value="Chromosome"/>
</dbReference>
<dbReference type="GO" id="GO:0003677">
    <property type="term" value="F:DNA binding"/>
    <property type="evidence" value="ECO:0007669"/>
    <property type="project" value="UniProtKB-KW"/>
</dbReference>
<name>A0A023X394_RUBRA</name>
<evidence type="ECO:0000256" key="1">
    <source>
        <dbReference type="ARBA" id="ARBA00022553"/>
    </source>
</evidence>
<dbReference type="HOGENOM" id="CLU_000445_90_10_11"/>
<evidence type="ECO:0000256" key="2">
    <source>
        <dbReference type="ARBA" id="ARBA00023125"/>
    </source>
</evidence>
<evidence type="ECO:0000313" key="8">
    <source>
        <dbReference type="Proteomes" id="UP000025229"/>
    </source>
</evidence>
<proteinExistence type="predicted"/>
<reference evidence="7" key="2">
    <citation type="submission" date="2023-11" db="EMBL/GenBank/DDBJ databases">
        <title>MicrobeMod: A computational toolkit for identifying prokaryotic methylation and restriction-modification with nanopore sequencing.</title>
        <authorList>
            <person name="Crits-Christoph A."/>
            <person name="Kang S.C."/>
            <person name="Lee H."/>
            <person name="Ostrov N."/>
        </authorList>
    </citation>
    <scope>NUCLEOTIDE SEQUENCE</scope>
    <source>
        <strain evidence="7">ATCC 51242</strain>
    </source>
</reference>
<evidence type="ECO:0000259" key="5">
    <source>
        <dbReference type="PROSITE" id="PS50110"/>
    </source>
</evidence>
<evidence type="ECO:0000313" key="6">
    <source>
        <dbReference type="EMBL" id="AHY46480.1"/>
    </source>
</evidence>
<evidence type="ECO:0000259" key="4">
    <source>
        <dbReference type="PROSITE" id="PS50043"/>
    </source>
</evidence>
<feature type="modified residue" description="4-aspartylphosphate" evidence="3">
    <location>
        <position position="53"/>
    </location>
</feature>
<dbReference type="PANTHER" id="PTHR43214">
    <property type="entry name" value="TWO-COMPONENT RESPONSE REGULATOR"/>
    <property type="match status" value="1"/>
</dbReference>
<dbReference type="Pfam" id="PF00072">
    <property type="entry name" value="Response_reg"/>
    <property type="match status" value="1"/>
</dbReference>
<reference evidence="6 8" key="1">
    <citation type="submission" date="2014-03" db="EMBL/GenBank/DDBJ databases">
        <title>Complete genome sequence of the Radio-Resistant Rubrobacter radiotolerans RSPS-4.</title>
        <authorList>
            <person name="Egas C.C."/>
            <person name="Barroso C.C."/>
            <person name="Froufe H.J.C."/>
            <person name="Pacheco J.J."/>
            <person name="Albuquerque L.L."/>
            <person name="da Costa M.M.S."/>
        </authorList>
    </citation>
    <scope>NUCLEOTIDE SEQUENCE [LARGE SCALE GENOMIC DNA]</scope>
    <source>
        <strain evidence="6 8">RSPS-4</strain>
    </source>
</reference>
<dbReference type="InterPro" id="IPR058245">
    <property type="entry name" value="NreC/VraR/RcsB-like_REC"/>
</dbReference>
<keyword evidence="1 3" id="KW-0597">Phosphoprotein</keyword>
<dbReference type="InterPro" id="IPR039420">
    <property type="entry name" value="WalR-like"/>
</dbReference>
<dbReference type="STRING" id="42256.RradSPS_1197"/>
<feature type="domain" description="Response regulatory" evidence="5">
    <location>
        <begin position="3"/>
        <end position="118"/>
    </location>
</feature>
<dbReference type="SMART" id="SM00421">
    <property type="entry name" value="HTH_LUXR"/>
    <property type="match status" value="1"/>
</dbReference>
<dbReference type="GO" id="GO:0006355">
    <property type="term" value="P:regulation of DNA-templated transcription"/>
    <property type="evidence" value="ECO:0007669"/>
    <property type="project" value="InterPro"/>
</dbReference>
<dbReference type="SMART" id="SM00448">
    <property type="entry name" value="REC"/>
    <property type="match status" value="1"/>
</dbReference>
<dbReference type="Pfam" id="PF00196">
    <property type="entry name" value="GerE"/>
    <property type="match status" value="1"/>
</dbReference>
<dbReference type="InterPro" id="IPR000792">
    <property type="entry name" value="Tscrpt_reg_LuxR_C"/>
</dbReference>
<dbReference type="CDD" id="cd17535">
    <property type="entry name" value="REC_NarL-like"/>
    <property type="match status" value="1"/>
</dbReference>
<dbReference type="OrthoDB" id="9808843at2"/>
<keyword evidence="8" id="KW-1185">Reference proteome</keyword>
<dbReference type="KEGG" id="rrd:RradSPS_1197"/>
<dbReference type="EMBL" id="JAWXXX010000001">
    <property type="protein sequence ID" value="MDX5893887.1"/>
    <property type="molecule type" value="Genomic_DNA"/>
</dbReference>
<keyword evidence="2 6" id="KW-0238">DNA-binding</keyword>
<sequence>MSSVLLVEDHASFSESFAMMLEGVGDLEVVGQAVSVGEARRMSSLKPDVAVVDLGLPDGSGADVIRDLGELSPETKVLVLTASVEREEVAQAIEAGAEGFLHKSSGMTEVIDAIRRLVAGEVLLPPEETIALLRLAARRREEWHRQRMAVMKLTPREIQVLEALAEGLDSEEVARKLGISVETERTHIVNLLGKLGAHSRLEAVVIAVRHSVVEITRAPKSYL</sequence>
<dbReference type="AlphaFoldDB" id="A0A023X394"/>
<organism evidence="6 8">
    <name type="scientific">Rubrobacter radiotolerans</name>
    <name type="common">Arthrobacter radiotolerans</name>
    <dbReference type="NCBI Taxonomy" id="42256"/>
    <lineage>
        <taxon>Bacteria</taxon>
        <taxon>Bacillati</taxon>
        <taxon>Actinomycetota</taxon>
        <taxon>Rubrobacteria</taxon>
        <taxon>Rubrobacterales</taxon>
        <taxon>Rubrobacteraceae</taxon>
        <taxon>Rubrobacter</taxon>
    </lineage>
</organism>
<protein>
    <submittedName>
        <fullName evidence="6">Response regulator containing a CheY-like receiver domain and an HTH DNA-binding domain</fullName>
    </submittedName>
    <submittedName>
        <fullName evidence="7">Response regulator transcription factor</fullName>
    </submittedName>
</protein>
<dbReference type="Gene3D" id="3.40.50.2300">
    <property type="match status" value="1"/>
</dbReference>
<dbReference type="PRINTS" id="PR00038">
    <property type="entry name" value="HTHLUXR"/>
</dbReference>
<dbReference type="RefSeq" id="WP_038681365.1">
    <property type="nucleotide sequence ID" value="NZ_CP007514.1"/>
</dbReference>
<dbReference type="SUPFAM" id="SSF46894">
    <property type="entry name" value="C-terminal effector domain of the bipartite response regulators"/>
    <property type="match status" value="1"/>
</dbReference>
<dbReference type="SUPFAM" id="SSF52172">
    <property type="entry name" value="CheY-like"/>
    <property type="match status" value="1"/>
</dbReference>
<dbReference type="EMBL" id="CP007514">
    <property type="protein sequence ID" value="AHY46480.1"/>
    <property type="molecule type" value="Genomic_DNA"/>
</dbReference>
<dbReference type="GO" id="GO:0000160">
    <property type="term" value="P:phosphorelay signal transduction system"/>
    <property type="evidence" value="ECO:0007669"/>
    <property type="project" value="InterPro"/>
</dbReference>
<dbReference type="InterPro" id="IPR011006">
    <property type="entry name" value="CheY-like_superfamily"/>
</dbReference>
<accession>A0A023X394</accession>
<gene>
    <name evidence="6" type="ORF">RradSPS_1197</name>
    <name evidence="7" type="ORF">SIL72_07560</name>
</gene>
<dbReference type="eggNOG" id="COG2197">
    <property type="taxonomic scope" value="Bacteria"/>
</dbReference>
<feature type="domain" description="HTH luxR-type" evidence="4">
    <location>
        <begin position="144"/>
        <end position="211"/>
    </location>
</feature>
<dbReference type="InterPro" id="IPR016032">
    <property type="entry name" value="Sig_transdc_resp-reg_C-effctor"/>
</dbReference>
<dbReference type="Proteomes" id="UP001281130">
    <property type="component" value="Unassembled WGS sequence"/>
</dbReference>
<dbReference type="PROSITE" id="PS50043">
    <property type="entry name" value="HTH_LUXR_2"/>
    <property type="match status" value="1"/>
</dbReference>
<dbReference type="PROSITE" id="PS50110">
    <property type="entry name" value="RESPONSE_REGULATORY"/>
    <property type="match status" value="1"/>
</dbReference>
<evidence type="ECO:0000256" key="3">
    <source>
        <dbReference type="PROSITE-ProRule" id="PRU00169"/>
    </source>
</evidence>
<dbReference type="InterPro" id="IPR001789">
    <property type="entry name" value="Sig_transdc_resp-reg_receiver"/>
</dbReference>
<evidence type="ECO:0000313" key="7">
    <source>
        <dbReference type="EMBL" id="MDX5893887.1"/>
    </source>
</evidence>
<dbReference type="CDD" id="cd06170">
    <property type="entry name" value="LuxR_C_like"/>
    <property type="match status" value="1"/>
</dbReference>